<evidence type="ECO:0008006" key="3">
    <source>
        <dbReference type="Google" id="ProtNLM"/>
    </source>
</evidence>
<protein>
    <recommendedName>
        <fullName evidence="3">SHS2 domain-containing protein</fullName>
    </recommendedName>
</protein>
<proteinExistence type="predicted"/>
<evidence type="ECO:0000313" key="1">
    <source>
        <dbReference type="EMBL" id="PIR91462.1"/>
    </source>
</evidence>
<dbReference type="InterPro" id="IPR005883">
    <property type="entry name" value="PilM"/>
</dbReference>
<dbReference type="Proteomes" id="UP000228906">
    <property type="component" value="Unassembled WGS sequence"/>
</dbReference>
<dbReference type="PANTHER" id="PTHR32432">
    <property type="entry name" value="CELL DIVISION PROTEIN FTSA-RELATED"/>
    <property type="match status" value="1"/>
</dbReference>
<dbReference type="InterPro" id="IPR043129">
    <property type="entry name" value="ATPase_NBD"/>
</dbReference>
<dbReference type="EMBL" id="PFAV01000034">
    <property type="protein sequence ID" value="PIR91462.1"/>
    <property type="molecule type" value="Genomic_DNA"/>
</dbReference>
<reference evidence="2" key="1">
    <citation type="submission" date="2017-09" db="EMBL/GenBank/DDBJ databases">
        <title>Depth-based differentiation of microbial function through sediment-hosted aquifers and enrichment of novel symbionts in the deep terrestrial subsurface.</title>
        <authorList>
            <person name="Probst A.J."/>
            <person name="Ladd B."/>
            <person name="Jarett J.K."/>
            <person name="Geller-Mcgrath D.E."/>
            <person name="Sieber C.M.K."/>
            <person name="Emerson J.B."/>
            <person name="Anantharaman K."/>
            <person name="Thomas B.C."/>
            <person name="Malmstrom R."/>
            <person name="Stieglmeier M."/>
            <person name="Klingl A."/>
            <person name="Woyke T."/>
            <person name="Ryan C.M."/>
            <person name="Banfield J.F."/>
        </authorList>
    </citation>
    <scope>NUCLEOTIDE SEQUENCE [LARGE SCALE GENOMIC DNA]</scope>
</reference>
<dbReference type="CDD" id="cd24049">
    <property type="entry name" value="ASKHA_NBD_PilM"/>
    <property type="match status" value="1"/>
</dbReference>
<comment type="caution">
    <text evidence="1">The sequence shown here is derived from an EMBL/GenBank/DDBJ whole genome shotgun (WGS) entry which is preliminary data.</text>
</comment>
<accession>A0A2H0UXA0</accession>
<dbReference type="AlphaFoldDB" id="A0A2H0UXA0"/>
<dbReference type="Gene3D" id="3.30.420.40">
    <property type="match status" value="2"/>
</dbReference>
<name>A0A2H0UXA0_9BACT</name>
<dbReference type="PANTHER" id="PTHR32432:SF3">
    <property type="entry name" value="ETHANOLAMINE UTILIZATION PROTEIN EUTJ"/>
    <property type="match status" value="1"/>
</dbReference>
<dbReference type="PIRSF" id="PIRSF019169">
    <property type="entry name" value="PilM"/>
    <property type="match status" value="1"/>
</dbReference>
<sequence length="373" mass="40922">MLNIFSTKIDAFALNISDTSLKVAQLGNKAGHSSRFIYGQSEIPEGIIEQGEIKKENELADLIKKTISEVKGGKIKSKYVAVSLPEEKSFVDVLRLPNLKEGEIEQAVLFEAANYIPIPLDEVYFDFEIVKRSPLSEISGTAAGKVAPPDSSGGSMEVLIAATPKKIVDSYASMLKIAGLKPFFMEVESLSLSRALIKQGVSHRPLLIIDFGQFRTVFVIFVDQSLRFSSTIPVASKELDNLLMKQLNISLAEAEKIKQTEGLWGDSKILDIIVPVLTDLTEQIKKHLDYYHSHSPLNHVPHFVEKIVLCGGGANLKGLASFLADALKIRIELGNPWVNVFSAQHKEILPVSLEESVSYATAIGLALSVSLYD</sequence>
<gene>
    <name evidence="1" type="ORF">COU03_02135</name>
</gene>
<organism evidence="1 2">
    <name type="scientific">bacterium (Candidatus Gribaldobacteria) CG10_big_fil_rev_8_21_14_0_10_41_12</name>
    <dbReference type="NCBI Taxonomy" id="2014277"/>
    <lineage>
        <taxon>Bacteria</taxon>
        <taxon>Candidatus Gribaldobacteria</taxon>
    </lineage>
</organism>
<dbReference type="NCBIfam" id="TIGR01175">
    <property type="entry name" value="pilM"/>
    <property type="match status" value="1"/>
</dbReference>
<evidence type="ECO:0000313" key="2">
    <source>
        <dbReference type="Proteomes" id="UP000228906"/>
    </source>
</evidence>
<dbReference type="SUPFAM" id="SSF53067">
    <property type="entry name" value="Actin-like ATPase domain"/>
    <property type="match status" value="2"/>
</dbReference>
<dbReference type="InterPro" id="IPR050696">
    <property type="entry name" value="FtsA/MreB"/>
</dbReference>
<dbReference type="Gene3D" id="3.30.1490.300">
    <property type="match status" value="1"/>
</dbReference>
<dbReference type="Pfam" id="PF11104">
    <property type="entry name" value="PilM_2"/>
    <property type="match status" value="1"/>
</dbReference>